<dbReference type="InterPro" id="IPR036374">
    <property type="entry name" value="OxRdtase_Mopterin-bd_sf"/>
</dbReference>
<dbReference type="EMBL" id="CP059139">
    <property type="protein sequence ID" value="QMV61130.1"/>
    <property type="molecule type" value="Genomic_DNA"/>
</dbReference>
<dbReference type="SUPFAM" id="SSF56524">
    <property type="entry name" value="Oxidoreductase molybdopterin-binding domain"/>
    <property type="match status" value="1"/>
</dbReference>
<name>A0A7G5DHA5_9PSED</name>
<keyword evidence="3" id="KW-1185">Reference proteome</keyword>
<evidence type="ECO:0000256" key="1">
    <source>
        <dbReference type="SAM" id="SignalP"/>
    </source>
</evidence>
<sequence length="165" mass="18948">MSPLRHFLVTALLTLLCQLSANAETAPYPLDRPALTVHLADGQRLTFSLQQLQRLPQGSIQLRDGEGVMQNWVGVPLHQLLAQIPGADNGKPLHTTALNHYSVLVPYEDIQRYQPLIAYQLNGRFMSIRDYGPLYLIYPFDDHPELRQQMFYNRSIWQLSEIHVE</sequence>
<protein>
    <submittedName>
        <fullName evidence="2">Molybdopterin-dependent oxidoreductase</fullName>
    </submittedName>
</protein>
<dbReference type="Gene3D" id="3.90.420.10">
    <property type="entry name" value="Oxidoreductase, molybdopterin-binding domain"/>
    <property type="match status" value="1"/>
</dbReference>
<accession>A0A7G5DHA5</accession>
<feature type="chain" id="PRO_5028841894" evidence="1">
    <location>
        <begin position="24"/>
        <end position="165"/>
    </location>
</feature>
<organism evidence="2 3">
    <name type="scientific">Pseudomonas berkeleyensis</name>
    <dbReference type="NCBI Taxonomy" id="2726956"/>
    <lineage>
        <taxon>Bacteria</taxon>
        <taxon>Pseudomonadati</taxon>
        <taxon>Pseudomonadota</taxon>
        <taxon>Gammaproteobacteria</taxon>
        <taxon>Pseudomonadales</taxon>
        <taxon>Pseudomonadaceae</taxon>
        <taxon>Pseudomonas</taxon>
    </lineage>
</organism>
<reference evidence="2 3" key="1">
    <citation type="journal article" date="2020" name="G3 (Bethesda)">
        <title>CeMbio - The Caenorhabditis elegans Microbiome Resource.</title>
        <authorList>
            <person name="Dirksen P."/>
            <person name="Assie A."/>
            <person name="Zimmermann J."/>
            <person name="Zhang F."/>
            <person name="Tietje A.M."/>
            <person name="Marsh S.A."/>
            <person name="Felix M.A."/>
            <person name="Shapira M."/>
            <person name="Kaleta C."/>
            <person name="Schulenburg H."/>
            <person name="Samuel B."/>
        </authorList>
    </citation>
    <scope>NUCLEOTIDE SEQUENCE [LARGE SCALE GENOMIC DNA]</scope>
    <source>
        <strain evidence="2 3">MSPm1</strain>
    </source>
</reference>
<feature type="signal peptide" evidence="1">
    <location>
        <begin position="1"/>
        <end position="23"/>
    </location>
</feature>
<dbReference type="Proteomes" id="UP000515276">
    <property type="component" value="Chromosome"/>
</dbReference>
<keyword evidence="1" id="KW-0732">Signal</keyword>
<evidence type="ECO:0000313" key="3">
    <source>
        <dbReference type="Proteomes" id="UP000515276"/>
    </source>
</evidence>
<evidence type="ECO:0000313" key="2">
    <source>
        <dbReference type="EMBL" id="QMV61130.1"/>
    </source>
</evidence>
<dbReference type="AlphaFoldDB" id="A0A7G5DHA5"/>
<dbReference type="RefSeq" id="WP_182366450.1">
    <property type="nucleotide sequence ID" value="NZ_CP059139.1"/>
</dbReference>
<proteinExistence type="predicted"/>
<gene>
    <name evidence="2" type="ORF">HS968_13840</name>
</gene>